<dbReference type="EMBL" id="CP103416">
    <property type="protein sequence ID" value="UVW35252.1"/>
    <property type="molecule type" value="Genomic_DNA"/>
</dbReference>
<proteinExistence type="predicted"/>
<protein>
    <submittedName>
        <fullName evidence="2">VF530 family protein</fullName>
    </submittedName>
</protein>
<sequence>MTKDSQSKDQQPNNPLHGLTLEAVVTQLVDSYGFPYLAERVKINCFKSNPSIKSSLKFLRRTLWAREQVEKLYVAKFARFPSAATAKRPNTAKAESKPNPWASGAFKKS</sequence>
<accession>A0ABY5TN94</accession>
<gene>
    <name evidence="2" type="ORF">NYF23_01275</name>
</gene>
<dbReference type="InterPro" id="IPR036361">
    <property type="entry name" value="SAP_dom_sf"/>
</dbReference>
<dbReference type="Pfam" id="PF09905">
    <property type="entry name" value="VF530"/>
    <property type="match status" value="1"/>
</dbReference>
<dbReference type="Proteomes" id="UP001059934">
    <property type="component" value="Chromosome"/>
</dbReference>
<keyword evidence="3" id="KW-1185">Reference proteome</keyword>
<evidence type="ECO:0000313" key="3">
    <source>
        <dbReference type="Proteomes" id="UP001059934"/>
    </source>
</evidence>
<evidence type="ECO:0000256" key="1">
    <source>
        <dbReference type="SAM" id="MobiDB-lite"/>
    </source>
</evidence>
<evidence type="ECO:0000313" key="2">
    <source>
        <dbReference type="EMBL" id="UVW35252.1"/>
    </source>
</evidence>
<dbReference type="Gene3D" id="1.10.720.30">
    <property type="entry name" value="SAP domain"/>
    <property type="match status" value="1"/>
</dbReference>
<dbReference type="InterPro" id="IPR018668">
    <property type="entry name" value="DNA-binding_VF530-like"/>
</dbReference>
<organism evidence="2 3">
    <name type="scientific">SAR92 clade bacterium H455</name>
    <dbReference type="NCBI Taxonomy" id="2974818"/>
    <lineage>
        <taxon>Bacteria</taxon>
        <taxon>Pseudomonadati</taxon>
        <taxon>Pseudomonadota</taxon>
        <taxon>Gammaproteobacteria</taxon>
        <taxon>Cellvibrionales</taxon>
        <taxon>Porticoccaceae</taxon>
        <taxon>SAR92 clade</taxon>
    </lineage>
</organism>
<feature type="region of interest" description="Disordered" evidence="1">
    <location>
        <begin position="84"/>
        <end position="109"/>
    </location>
</feature>
<reference evidence="2" key="1">
    <citation type="submission" date="2022-08" db="EMBL/GenBank/DDBJ databases">
        <title>Catabolic pathway analysis in culturable SAR92 clade bacteria reveals their overlooked roles in DMSP degradation in coastal seas.</title>
        <authorList>
            <person name="He X."/>
            <person name="Zhang X."/>
            <person name="Zhang Y."/>
        </authorList>
    </citation>
    <scope>NUCLEOTIDE SEQUENCE</scope>
    <source>
        <strain evidence="2">H455</strain>
    </source>
</reference>
<name>A0ABY5TN94_9GAMM</name>